<keyword evidence="2" id="KW-0812">Transmembrane</keyword>
<keyword evidence="4" id="KW-1185">Reference proteome</keyword>
<dbReference type="Proteomes" id="UP000282311">
    <property type="component" value="Unassembled WGS sequence"/>
</dbReference>
<dbReference type="AlphaFoldDB" id="A0A3B0B6G3"/>
<comment type="caution">
    <text evidence="3">The sequence shown here is derived from an EMBL/GenBank/DDBJ whole genome shotgun (WGS) entry which is preliminary data.</text>
</comment>
<dbReference type="PROSITE" id="PS50005">
    <property type="entry name" value="TPR"/>
    <property type="match status" value="1"/>
</dbReference>
<dbReference type="Pfam" id="PF13174">
    <property type="entry name" value="TPR_6"/>
    <property type="match status" value="1"/>
</dbReference>
<feature type="transmembrane region" description="Helical" evidence="2">
    <location>
        <begin position="6"/>
        <end position="31"/>
    </location>
</feature>
<evidence type="ECO:0000313" key="3">
    <source>
        <dbReference type="EMBL" id="RKN66097.1"/>
    </source>
</evidence>
<feature type="repeat" description="TPR" evidence="1">
    <location>
        <begin position="99"/>
        <end position="132"/>
    </location>
</feature>
<gene>
    <name evidence="3" type="ORF">D7M11_31330</name>
</gene>
<dbReference type="InterPro" id="IPR011990">
    <property type="entry name" value="TPR-like_helical_dom_sf"/>
</dbReference>
<keyword evidence="2" id="KW-0472">Membrane</keyword>
<keyword evidence="1" id="KW-0802">TPR repeat</keyword>
<dbReference type="RefSeq" id="WP_120751224.1">
    <property type="nucleotide sequence ID" value="NZ_RBAH01000034.1"/>
</dbReference>
<reference evidence="3 4" key="1">
    <citation type="journal article" date="2007" name="Int. J. Syst. Evol. Microbiol.">
        <title>Paenibacillus ginsengarvi sp. nov., isolated from soil from ginseng cultivation.</title>
        <authorList>
            <person name="Yoon M.H."/>
            <person name="Ten L.N."/>
            <person name="Im W.T."/>
        </authorList>
    </citation>
    <scope>NUCLEOTIDE SEQUENCE [LARGE SCALE GENOMIC DNA]</scope>
    <source>
        <strain evidence="3 4">KCTC 13059</strain>
    </source>
</reference>
<proteinExistence type="predicted"/>
<evidence type="ECO:0000256" key="2">
    <source>
        <dbReference type="SAM" id="Phobius"/>
    </source>
</evidence>
<protein>
    <submittedName>
        <fullName evidence="3">Uncharacterized protein</fullName>
    </submittedName>
</protein>
<dbReference type="InterPro" id="IPR019734">
    <property type="entry name" value="TPR_rpt"/>
</dbReference>
<organism evidence="3 4">
    <name type="scientific">Paenibacillus ginsengarvi</name>
    <dbReference type="NCBI Taxonomy" id="400777"/>
    <lineage>
        <taxon>Bacteria</taxon>
        <taxon>Bacillati</taxon>
        <taxon>Bacillota</taxon>
        <taxon>Bacilli</taxon>
        <taxon>Bacillales</taxon>
        <taxon>Paenibacillaceae</taxon>
        <taxon>Paenibacillus</taxon>
    </lineage>
</organism>
<dbReference type="OrthoDB" id="2658060at2"/>
<name>A0A3B0B6G3_9BACL</name>
<dbReference type="EMBL" id="RBAH01000034">
    <property type="protein sequence ID" value="RKN66097.1"/>
    <property type="molecule type" value="Genomic_DNA"/>
</dbReference>
<dbReference type="SUPFAM" id="SSF48452">
    <property type="entry name" value="TPR-like"/>
    <property type="match status" value="1"/>
</dbReference>
<dbReference type="Pfam" id="PF13181">
    <property type="entry name" value="TPR_8"/>
    <property type="match status" value="1"/>
</dbReference>
<keyword evidence="2" id="KW-1133">Transmembrane helix</keyword>
<evidence type="ECO:0000256" key="1">
    <source>
        <dbReference type="PROSITE-ProRule" id="PRU00339"/>
    </source>
</evidence>
<accession>A0A3B0B6G3</accession>
<dbReference type="SMART" id="SM00028">
    <property type="entry name" value="TPR"/>
    <property type="match status" value="2"/>
</dbReference>
<evidence type="ECO:0000313" key="4">
    <source>
        <dbReference type="Proteomes" id="UP000282311"/>
    </source>
</evidence>
<dbReference type="Gene3D" id="1.25.40.10">
    <property type="entry name" value="Tetratricopeptide repeat domain"/>
    <property type="match status" value="1"/>
</dbReference>
<sequence>MSKFFLFALIWWLVGNPFLALIVLLALLYLLDRRFIGLSPSLLKPLRRSRRLSQLNRELALAPHHAANKLEAARLYIEKRKYGEALPLLEQVNGVYDSADVLYEIGLCRLKLGELEEGRRIILHSLELNPRVKYGEPYLRLAEALADSSPDESIGYLEQLQHINFSSCEAGYRLGRLYDKLGKGAEAKRAYGETLHIYRGLPRYKRKEERRWAILSKWRQLF</sequence>